<name>A0ABS3TAS2_9BACT</name>
<reference evidence="1 2" key="1">
    <citation type="submission" date="2021-03" db="EMBL/GenBank/DDBJ databases">
        <authorList>
            <person name="Kim M.K."/>
        </authorList>
    </citation>
    <scope>NUCLEOTIDE SEQUENCE [LARGE SCALE GENOMIC DNA]</scope>
    <source>
        <strain evidence="1 2">BT507</strain>
    </source>
</reference>
<dbReference type="EMBL" id="JAGETX010000004">
    <property type="protein sequence ID" value="MBO3270746.1"/>
    <property type="molecule type" value="Genomic_DNA"/>
</dbReference>
<dbReference type="RefSeq" id="WP_208307264.1">
    <property type="nucleotide sequence ID" value="NZ_JAGETX010000004.1"/>
</dbReference>
<proteinExistence type="predicted"/>
<sequence>MRTSDYNALFRGLAMRHKLIQHTEAAPRFCRIVVSIDPYQKIVDMSELMSKVIGRTIKPGPGQQVLVVESFHTQYREAGDNRTRLRSGAFMVLQQVTAGDHDAIEQVLDRTEQTGEELLAAILADPKYQVKNRFDPSSITSDELGPLGNGTWYGTRFDFDFITPAAAALHHNPATFLP</sequence>
<evidence type="ECO:0000313" key="2">
    <source>
        <dbReference type="Proteomes" id="UP000670527"/>
    </source>
</evidence>
<accession>A0ABS3TAS2</accession>
<organism evidence="1 2">
    <name type="scientific">Hymenobacter defluvii</name>
    <dbReference type="NCBI Taxonomy" id="2054411"/>
    <lineage>
        <taxon>Bacteria</taxon>
        <taxon>Pseudomonadati</taxon>
        <taxon>Bacteroidota</taxon>
        <taxon>Cytophagia</taxon>
        <taxon>Cytophagales</taxon>
        <taxon>Hymenobacteraceae</taxon>
        <taxon>Hymenobacter</taxon>
    </lineage>
</organism>
<protein>
    <submittedName>
        <fullName evidence="1">Uncharacterized protein</fullName>
    </submittedName>
</protein>
<evidence type="ECO:0000313" key="1">
    <source>
        <dbReference type="EMBL" id="MBO3270746.1"/>
    </source>
</evidence>
<keyword evidence="2" id="KW-1185">Reference proteome</keyword>
<comment type="caution">
    <text evidence="1">The sequence shown here is derived from an EMBL/GenBank/DDBJ whole genome shotgun (WGS) entry which is preliminary data.</text>
</comment>
<dbReference type="Proteomes" id="UP000670527">
    <property type="component" value="Unassembled WGS sequence"/>
</dbReference>
<gene>
    <name evidence="1" type="ORF">J4D97_08810</name>
</gene>